<proteinExistence type="predicted"/>
<accession>A0AC34GR52</accession>
<evidence type="ECO:0000313" key="1">
    <source>
        <dbReference type="Proteomes" id="UP000887579"/>
    </source>
</evidence>
<dbReference type="WBParaSite" id="ES5_v2.g7157.t1">
    <property type="protein sequence ID" value="ES5_v2.g7157.t1"/>
    <property type="gene ID" value="ES5_v2.g7157"/>
</dbReference>
<protein>
    <submittedName>
        <fullName evidence="2">Uncharacterized protein</fullName>
    </submittedName>
</protein>
<sequence length="262" mass="29225">MSRLRLLVFPFLLVAAFFFCIYPNGQYQNQVTLYQPAPVVTNAVMTHAPSAGNHFTTAAGYAYPYYHQNDGNTTVSQYPSSNLWDQATAAINQPPGLLYILTSFQQLSLRALPTYTTTPPNLLGQSSLYANIGNAPAPNPFRLQRVATPAPALTPPPRLRRQLHNTTSNKVIKKKVVPKKTFMQAFLEANQPNHQSSLPTSSNYNPLIQIDVYVAPAPEPFETPGECRIEMIKNQDFVPTVDKEEQKKSDEDDSDKIIDVEK</sequence>
<organism evidence="1 2">
    <name type="scientific">Panagrolaimus sp. ES5</name>
    <dbReference type="NCBI Taxonomy" id="591445"/>
    <lineage>
        <taxon>Eukaryota</taxon>
        <taxon>Metazoa</taxon>
        <taxon>Ecdysozoa</taxon>
        <taxon>Nematoda</taxon>
        <taxon>Chromadorea</taxon>
        <taxon>Rhabditida</taxon>
        <taxon>Tylenchina</taxon>
        <taxon>Panagrolaimomorpha</taxon>
        <taxon>Panagrolaimoidea</taxon>
        <taxon>Panagrolaimidae</taxon>
        <taxon>Panagrolaimus</taxon>
    </lineage>
</organism>
<reference evidence="2" key="1">
    <citation type="submission" date="2022-11" db="UniProtKB">
        <authorList>
            <consortium name="WormBaseParasite"/>
        </authorList>
    </citation>
    <scope>IDENTIFICATION</scope>
</reference>
<dbReference type="Proteomes" id="UP000887579">
    <property type="component" value="Unplaced"/>
</dbReference>
<name>A0AC34GR52_9BILA</name>
<evidence type="ECO:0000313" key="2">
    <source>
        <dbReference type="WBParaSite" id="ES5_v2.g7157.t1"/>
    </source>
</evidence>